<accession>A0ABQ5B8J0</accession>
<reference evidence="1" key="2">
    <citation type="submission" date="2022-01" db="EMBL/GenBank/DDBJ databases">
        <authorList>
            <person name="Yamashiro T."/>
            <person name="Shiraishi A."/>
            <person name="Satake H."/>
            <person name="Nakayama K."/>
        </authorList>
    </citation>
    <scope>NUCLEOTIDE SEQUENCE</scope>
</reference>
<name>A0ABQ5B8J0_9ASTR</name>
<dbReference type="Proteomes" id="UP001151760">
    <property type="component" value="Unassembled WGS sequence"/>
</dbReference>
<dbReference type="EMBL" id="BQNB010012964">
    <property type="protein sequence ID" value="GJT10123.1"/>
    <property type="molecule type" value="Genomic_DNA"/>
</dbReference>
<protein>
    <submittedName>
        <fullName evidence="1">Uncharacterized protein</fullName>
    </submittedName>
</protein>
<comment type="caution">
    <text evidence="1">The sequence shown here is derived from an EMBL/GenBank/DDBJ whole genome shotgun (WGS) entry which is preliminary data.</text>
</comment>
<reference evidence="1" key="1">
    <citation type="journal article" date="2022" name="Int. J. Mol. Sci.">
        <title>Draft Genome of Tanacetum Coccineum: Genomic Comparison of Closely Related Tanacetum-Family Plants.</title>
        <authorList>
            <person name="Yamashiro T."/>
            <person name="Shiraishi A."/>
            <person name="Nakayama K."/>
            <person name="Satake H."/>
        </authorList>
    </citation>
    <scope>NUCLEOTIDE SEQUENCE</scope>
</reference>
<evidence type="ECO:0000313" key="2">
    <source>
        <dbReference type="Proteomes" id="UP001151760"/>
    </source>
</evidence>
<organism evidence="1 2">
    <name type="scientific">Tanacetum coccineum</name>
    <dbReference type="NCBI Taxonomy" id="301880"/>
    <lineage>
        <taxon>Eukaryota</taxon>
        <taxon>Viridiplantae</taxon>
        <taxon>Streptophyta</taxon>
        <taxon>Embryophyta</taxon>
        <taxon>Tracheophyta</taxon>
        <taxon>Spermatophyta</taxon>
        <taxon>Magnoliopsida</taxon>
        <taxon>eudicotyledons</taxon>
        <taxon>Gunneridae</taxon>
        <taxon>Pentapetalae</taxon>
        <taxon>asterids</taxon>
        <taxon>campanulids</taxon>
        <taxon>Asterales</taxon>
        <taxon>Asteraceae</taxon>
        <taxon>Asteroideae</taxon>
        <taxon>Anthemideae</taxon>
        <taxon>Anthemidinae</taxon>
        <taxon>Tanacetum</taxon>
    </lineage>
</organism>
<evidence type="ECO:0000313" key="1">
    <source>
        <dbReference type="EMBL" id="GJT10123.1"/>
    </source>
</evidence>
<gene>
    <name evidence="1" type="ORF">Tco_0857165</name>
</gene>
<proteinExistence type="predicted"/>
<keyword evidence="2" id="KW-1185">Reference proteome</keyword>
<sequence length="209" mass="23264">MRIQDGVAVLEFNLGRFINGRLRFNGLGFTEDVCSLNIVCGVNICQHDNSEIICDQSRARWTSIGTVYFVIWSVCGGPEWLYDRVVGLNPASTRKGCVRCRSTLAAIVVESLKSSRIPEVEAVISSNKFEACQLNWHLGLPVLTLGFCCFQHCIIGCEYLSKSVLPLRVSEEAVISSIEIVLIILHGDSEQRKTRRSIGLRPSDGRYPN</sequence>